<dbReference type="InterPro" id="IPR006685">
    <property type="entry name" value="MscS_channel_2nd"/>
</dbReference>
<name>A0A1N6XYE2_9EURY</name>
<keyword evidence="11" id="KW-1185">Reference proteome</keyword>
<evidence type="ECO:0000256" key="3">
    <source>
        <dbReference type="ARBA" id="ARBA00022475"/>
    </source>
</evidence>
<comment type="similarity">
    <text evidence="2">Belongs to the MscS (TC 1.A.23) family.</text>
</comment>
<protein>
    <submittedName>
        <fullName evidence="10">Mechanosensitive ion channel</fullName>
    </submittedName>
</protein>
<dbReference type="Pfam" id="PF21082">
    <property type="entry name" value="MS_channel_3rd"/>
    <property type="match status" value="1"/>
</dbReference>
<evidence type="ECO:0000313" key="10">
    <source>
        <dbReference type="EMBL" id="SIR07251.1"/>
    </source>
</evidence>
<sequence>MEHRTDNSTLSSRLMVAAPESVVNDVFSRVDYTAFLLQLGVFAVTFTVTYGLGRLVAVPIGRRLLRSQRVTPTVRKPMLRFIRVSTVIVAFFVGLFFARLETLLSVMGGFAAALTLAVGFASRDIVGNLVGGVFIISDPKFNIGDWIEWEENEGIIEDISFRATRVRTFTNELITVPNSVLANSVVVNHAIKDALRIDYSFSVEYSGDIDDMRRVLLEEAERNPEILADPKPEVIVDDLTAAGIGLTSRFWIANPSRQRYLAVRSEYFQAVKERFEREGFEMSPEFLELTGELDVPNSAEPNE</sequence>
<feature type="domain" description="Mechanosensitive ion channel MscS" evidence="8">
    <location>
        <begin position="124"/>
        <end position="189"/>
    </location>
</feature>
<accession>A0A1N6XYE2</accession>
<feature type="transmembrane region" description="Helical" evidence="7">
    <location>
        <begin position="35"/>
        <end position="57"/>
    </location>
</feature>
<proteinExistence type="inferred from homology"/>
<keyword evidence="5 7" id="KW-1133">Transmembrane helix</keyword>
<dbReference type="Proteomes" id="UP000186914">
    <property type="component" value="Unassembled WGS sequence"/>
</dbReference>
<dbReference type="Gene3D" id="3.30.70.100">
    <property type="match status" value="1"/>
</dbReference>
<evidence type="ECO:0000256" key="5">
    <source>
        <dbReference type="ARBA" id="ARBA00022989"/>
    </source>
</evidence>
<dbReference type="AlphaFoldDB" id="A0A1N6XYE2"/>
<dbReference type="InterPro" id="IPR023408">
    <property type="entry name" value="MscS_beta-dom_sf"/>
</dbReference>
<dbReference type="Gene3D" id="1.10.287.1260">
    <property type="match status" value="1"/>
</dbReference>
<keyword evidence="4 7" id="KW-0812">Transmembrane</keyword>
<evidence type="ECO:0000313" key="11">
    <source>
        <dbReference type="Proteomes" id="UP000186914"/>
    </source>
</evidence>
<dbReference type="GO" id="GO:0005886">
    <property type="term" value="C:plasma membrane"/>
    <property type="evidence" value="ECO:0007669"/>
    <property type="project" value="UniProtKB-SubCell"/>
</dbReference>
<dbReference type="EMBL" id="FTNO01000001">
    <property type="protein sequence ID" value="SIR07251.1"/>
    <property type="molecule type" value="Genomic_DNA"/>
</dbReference>
<comment type="subcellular location">
    <subcellularLocation>
        <location evidence="1">Cell membrane</location>
        <topology evidence="1">Multi-pass membrane protein</topology>
    </subcellularLocation>
</comment>
<keyword evidence="3" id="KW-1003">Cell membrane</keyword>
<feature type="transmembrane region" description="Helical" evidence="7">
    <location>
        <begin position="78"/>
        <end position="97"/>
    </location>
</feature>
<dbReference type="SUPFAM" id="SSF50182">
    <property type="entry name" value="Sm-like ribonucleoproteins"/>
    <property type="match status" value="1"/>
</dbReference>
<dbReference type="InterPro" id="IPR011066">
    <property type="entry name" value="MscS_channel_C_sf"/>
</dbReference>
<organism evidence="10 11">
    <name type="scientific">Haladaptatus litoreus</name>
    <dbReference type="NCBI Taxonomy" id="553468"/>
    <lineage>
        <taxon>Archaea</taxon>
        <taxon>Methanobacteriati</taxon>
        <taxon>Methanobacteriota</taxon>
        <taxon>Stenosarchaea group</taxon>
        <taxon>Halobacteria</taxon>
        <taxon>Halobacteriales</taxon>
        <taxon>Haladaptataceae</taxon>
        <taxon>Haladaptatus</taxon>
    </lineage>
</organism>
<dbReference type="Gene3D" id="2.30.30.60">
    <property type="match status" value="1"/>
</dbReference>
<evidence type="ECO:0000256" key="7">
    <source>
        <dbReference type="SAM" id="Phobius"/>
    </source>
</evidence>
<dbReference type="InterPro" id="IPR010920">
    <property type="entry name" value="LSM_dom_sf"/>
</dbReference>
<keyword evidence="6 7" id="KW-0472">Membrane</keyword>
<dbReference type="GO" id="GO:0008381">
    <property type="term" value="F:mechanosensitive monoatomic ion channel activity"/>
    <property type="evidence" value="ECO:0007669"/>
    <property type="project" value="InterPro"/>
</dbReference>
<evidence type="ECO:0000259" key="8">
    <source>
        <dbReference type="Pfam" id="PF00924"/>
    </source>
</evidence>
<dbReference type="Pfam" id="PF00924">
    <property type="entry name" value="MS_channel_2nd"/>
    <property type="match status" value="1"/>
</dbReference>
<evidence type="ECO:0000256" key="1">
    <source>
        <dbReference type="ARBA" id="ARBA00004651"/>
    </source>
</evidence>
<reference evidence="11" key="1">
    <citation type="submission" date="2017-01" db="EMBL/GenBank/DDBJ databases">
        <authorList>
            <person name="Varghese N."/>
            <person name="Submissions S."/>
        </authorList>
    </citation>
    <scope>NUCLEOTIDE SEQUENCE [LARGE SCALE GENOMIC DNA]</scope>
    <source>
        <strain evidence="11">CGMCC 1.7737</strain>
    </source>
</reference>
<gene>
    <name evidence="10" type="ORF">SAMN05421858_1321</name>
</gene>
<evidence type="ECO:0000259" key="9">
    <source>
        <dbReference type="Pfam" id="PF21082"/>
    </source>
</evidence>
<dbReference type="PANTHER" id="PTHR30221">
    <property type="entry name" value="SMALL-CONDUCTANCE MECHANOSENSITIVE CHANNEL"/>
    <property type="match status" value="1"/>
</dbReference>
<evidence type="ECO:0000256" key="6">
    <source>
        <dbReference type="ARBA" id="ARBA00023136"/>
    </source>
</evidence>
<dbReference type="PANTHER" id="PTHR30221:SF1">
    <property type="entry name" value="SMALL-CONDUCTANCE MECHANOSENSITIVE CHANNEL"/>
    <property type="match status" value="1"/>
</dbReference>
<dbReference type="InterPro" id="IPR049278">
    <property type="entry name" value="MS_channel_C"/>
</dbReference>
<feature type="domain" description="Mechanosensitive ion channel MscS C-terminal" evidence="9">
    <location>
        <begin position="197"/>
        <end position="282"/>
    </location>
</feature>
<evidence type="ECO:0000256" key="4">
    <source>
        <dbReference type="ARBA" id="ARBA00022692"/>
    </source>
</evidence>
<evidence type="ECO:0000256" key="2">
    <source>
        <dbReference type="ARBA" id="ARBA00008017"/>
    </source>
</evidence>
<dbReference type="SUPFAM" id="SSF82689">
    <property type="entry name" value="Mechanosensitive channel protein MscS (YggB), C-terminal domain"/>
    <property type="match status" value="1"/>
</dbReference>
<dbReference type="InterPro" id="IPR045275">
    <property type="entry name" value="MscS_archaea/bacteria_type"/>
</dbReference>